<dbReference type="EMBL" id="JAFELM010000043">
    <property type="protein sequence ID" value="MBM6619591.1"/>
    <property type="molecule type" value="Genomic_DNA"/>
</dbReference>
<dbReference type="InterPro" id="IPR050325">
    <property type="entry name" value="Prot/Nucl_acid_deglycase"/>
</dbReference>
<dbReference type="PANTHER" id="PTHR48094:SF12">
    <property type="entry name" value="PARKINSON DISEASE PROTEIN 7 HOMOLOG"/>
    <property type="match status" value="1"/>
</dbReference>
<organism evidence="2 3">
    <name type="scientific">Bacillus suaedaesalsae</name>
    <dbReference type="NCBI Taxonomy" id="2810349"/>
    <lineage>
        <taxon>Bacteria</taxon>
        <taxon>Bacillati</taxon>
        <taxon>Bacillota</taxon>
        <taxon>Bacilli</taxon>
        <taxon>Bacillales</taxon>
        <taxon>Bacillaceae</taxon>
        <taxon>Bacillus</taxon>
    </lineage>
</organism>
<comment type="caution">
    <text evidence="2">The sequence shown here is derived from an EMBL/GenBank/DDBJ whole genome shotgun (WGS) entry which is preliminary data.</text>
</comment>
<protein>
    <submittedName>
        <fullName evidence="2">DJ-1/PfpI family protein</fullName>
    </submittedName>
</protein>
<reference evidence="2 3" key="1">
    <citation type="submission" date="2021-02" db="EMBL/GenBank/DDBJ databases">
        <title>Bacillus sp. RD4P76, an endophyte from a halophyte.</title>
        <authorList>
            <person name="Sun J.-Q."/>
        </authorList>
    </citation>
    <scope>NUCLEOTIDE SEQUENCE [LARGE SCALE GENOMIC DNA]</scope>
    <source>
        <strain evidence="2 3">RD4P76</strain>
    </source>
</reference>
<feature type="domain" description="DJ-1/PfpI" evidence="1">
    <location>
        <begin position="2"/>
        <end position="165"/>
    </location>
</feature>
<dbReference type="RefSeq" id="WP_204205064.1">
    <property type="nucleotide sequence ID" value="NZ_JAFELM010000043.1"/>
</dbReference>
<evidence type="ECO:0000313" key="2">
    <source>
        <dbReference type="EMBL" id="MBM6619591.1"/>
    </source>
</evidence>
<dbReference type="SUPFAM" id="SSF52317">
    <property type="entry name" value="Class I glutamine amidotransferase-like"/>
    <property type="match status" value="1"/>
</dbReference>
<dbReference type="InterPro" id="IPR029062">
    <property type="entry name" value="Class_I_gatase-like"/>
</dbReference>
<evidence type="ECO:0000259" key="1">
    <source>
        <dbReference type="Pfam" id="PF01965"/>
    </source>
</evidence>
<gene>
    <name evidence="2" type="ORF">JR050_18165</name>
</gene>
<keyword evidence="3" id="KW-1185">Reference proteome</keyword>
<dbReference type="InterPro" id="IPR002818">
    <property type="entry name" value="DJ-1/PfpI"/>
</dbReference>
<sequence>MKKVLMFVYDSFAEFEISILVTCLSGTDYKLETFSTSDTPVTSGGKLNILPDLHIDHIKIEDYVALIIPGGEPSAHLSDFKLLDLLKQFHESKKVIAAICGGPALLGAAGILHDVSYTASITEQDLLYRDYMNWERKKDNLLVIDQNVITSTGSNYIVFAEEVLRKLGIVPIDEIKPLTYFRVPSSY</sequence>
<evidence type="ECO:0000313" key="3">
    <source>
        <dbReference type="Proteomes" id="UP001518925"/>
    </source>
</evidence>
<name>A0ABS2DMF7_9BACI</name>
<dbReference type="Proteomes" id="UP001518925">
    <property type="component" value="Unassembled WGS sequence"/>
</dbReference>
<dbReference type="PANTHER" id="PTHR48094">
    <property type="entry name" value="PROTEIN/NUCLEIC ACID DEGLYCASE DJ-1-RELATED"/>
    <property type="match status" value="1"/>
</dbReference>
<dbReference type="Pfam" id="PF01965">
    <property type="entry name" value="DJ-1_PfpI"/>
    <property type="match status" value="1"/>
</dbReference>
<dbReference type="Gene3D" id="3.40.50.880">
    <property type="match status" value="1"/>
</dbReference>
<accession>A0ABS2DMF7</accession>
<proteinExistence type="predicted"/>